<dbReference type="EMBL" id="MIGC01007227">
    <property type="protein sequence ID" value="PHJ15827.1"/>
    <property type="molecule type" value="Genomic_DNA"/>
</dbReference>
<keyword evidence="4" id="KW-1185">Reference proteome</keyword>
<comment type="caution">
    <text evidence="3">The sequence shown here is derived from an EMBL/GenBank/DDBJ whole genome shotgun (WGS) entry which is preliminary data.</text>
</comment>
<feature type="compositionally biased region" description="Basic and acidic residues" evidence="1">
    <location>
        <begin position="61"/>
        <end position="71"/>
    </location>
</feature>
<name>A0A2C6KE73_9APIC</name>
<dbReference type="RefSeq" id="XP_067917559.1">
    <property type="nucleotide sequence ID" value="XM_068070465.1"/>
</dbReference>
<dbReference type="GeneID" id="94433676"/>
<evidence type="ECO:0000256" key="1">
    <source>
        <dbReference type="SAM" id="MobiDB-lite"/>
    </source>
</evidence>
<evidence type="ECO:0000313" key="4">
    <source>
        <dbReference type="Proteomes" id="UP000221165"/>
    </source>
</evidence>
<dbReference type="Pfam" id="PF25917">
    <property type="entry name" value="BSH_RND"/>
    <property type="match status" value="1"/>
</dbReference>
<dbReference type="InterPro" id="IPR011053">
    <property type="entry name" value="Single_hybrid_motif"/>
</dbReference>
<gene>
    <name evidence="3" type="ORF">CSUI_010361</name>
</gene>
<reference evidence="3 4" key="1">
    <citation type="journal article" date="2017" name="Int. J. Parasitol.">
        <title>The genome of the protozoan parasite Cystoisospora suis and a reverse vaccinology approach to identify vaccine candidates.</title>
        <authorList>
            <person name="Palmieri N."/>
            <person name="Shrestha A."/>
            <person name="Ruttkowski B."/>
            <person name="Beck T."/>
            <person name="Vogl C."/>
            <person name="Tomley F."/>
            <person name="Blake D.P."/>
            <person name="Joachim A."/>
        </authorList>
    </citation>
    <scope>NUCLEOTIDE SEQUENCE [LARGE SCALE GENOMIC DNA]</scope>
    <source>
        <strain evidence="3 4">Wien I</strain>
    </source>
</reference>
<feature type="domain" description="Multidrug resistance protein MdtA-like barrel-sandwich hybrid" evidence="2">
    <location>
        <begin position="98"/>
        <end position="159"/>
    </location>
</feature>
<accession>A0A2C6KE73</accession>
<evidence type="ECO:0000313" key="3">
    <source>
        <dbReference type="EMBL" id="PHJ15827.1"/>
    </source>
</evidence>
<feature type="region of interest" description="Disordered" evidence="1">
    <location>
        <begin position="47"/>
        <end position="92"/>
    </location>
</feature>
<evidence type="ECO:0000259" key="2">
    <source>
        <dbReference type="Pfam" id="PF25917"/>
    </source>
</evidence>
<dbReference type="SUPFAM" id="SSF51230">
    <property type="entry name" value="Single hybrid motif"/>
    <property type="match status" value="1"/>
</dbReference>
<dbReference type="VEuPathDB" id="ToxoDB:CSUI_010361"/>
<sequence length="169" mass="18878">MKEDTLGTNTPGTDLRCYSSSSFSFLQGKKNSHPLLRPFLGRVREAETTSLFSPPPPLPQHLREERRRFMHQDTSTSSRSSHEEEEGETDMLEIPLGSVTDGKVVRVSIKEGQLVTKDEVLMRLTCCENVEVLIRAPFRGVVASIGVREGDVIQRGHIIAVLIPQSLDH</sequence>
<dbReference type="InterPro" id="IPR058625">
    <property type="entry name" value="MdtA-like_BSH"/>
</dbReference>
<dbReference type="AlphaFoldDB" id="A0A2C6KE73"/>
<dbReference type="CDD" id="cd06849">
    <property type="entry name" value="lipoyl_domain"/>
    <property type="match status" value="1"/>
</dbReference>
<proteinExistence type="predicted"/>
<dbReference type="Proteomes" id="UP000221165">
    <property type="component" value="Unassembled WGS sequence"/>
</dbReference>
<protein>
    <recommendedName>
        <fullName evidence="2">Multidrug resistance protein MdtA-like barrel-sandwich hybrid domain-containing protein</fullName>
    </recommendedName>
</protein>
<dbReference type="Gene3D" id="2.40.50.100">
    <property type="match status" value="1"/>
</dbReference>
<organism evidence="3 4">
    <name type="scientific">Cystoisospora suis</name>
    <dbReference type="NCBI Taxonomy" id="483139"/>
    <lineage>
        <taxon>Eukaryota</taxon>
        <taxon>Sar</taxon>
        <taxon>Alveolata</taxon>
        <taxon>Apicomplexa</taxon>
        <taxon>Conoidasida</taxon>
        <taxon>Coccidia</taxon>
        <taxon>Eucoccidiorida</taxon>
        <taxon>Eimeriorina</taxon>
        <taxon>Sarcocystidae</taxon>
        <taxon>Cystoisospora</taxon>
    </lineage>
</organism>